<dbReference type="PATRIC" id="fig|398512.5.peg.3808"/>
<keyword evidence="4" id="KW-0963">Cytoplasm</keyword>
<dbReference type="CDD" id="cd16432">
    <property type="entry name" value="CheB_Rec"/>
    <property type="match status" value="1"/>
</dbReference>
<comment type="caution">
    <text evidence="9">The sequence shown here is derived from an EMBL/GenBank/DDBJ whole genome shotgun (WGS) entry which is preliminary data.</text>
</comment>
<dbReference type="EC" id="3.5.1.44" evidence="4"/>
<evidence type="ECO:0000256" key="5">
    <source>
        <dbReference type="PROSITE-ProRule" id="PRU00050"/>
    </source>
</evidence>
<keyword evidence="4 5" id="KW-0145">Chemotaxis</keyword>
<evidence type="ECO:0000256" key="4">
    <source>
        <dbReference type="HAMAP-Rule" id="MF_00099"/>
    </source>
</evidence>
<name>A0A0L6JRP5_9FIRM</name>
<dbReference type="AlphaFoldDB" id="A0A0L6JRP5"/>
<dbReference type="GO" id="GO:0050568">
    <property type="term" value="F:protein-glutamine glutaminase activity"/>
    <property type="evidence" value="ECO:0007669"/>
    <property type="project" value="UniProtKB-UniRule"/>
</dbReference>
<dbReference type="GO" id="GO:0006935">
    <property type="term" value="P:chemotaxis"/>
    <property type="evidence" value="ECO:0007669"/>
    <property type="project" value="UniProtKB-UniRule"/>
</dbReference>
<dbReference type="SUPFAM" id="SSF52738">
    <property type="entry name" value="Methylesterase CheB, C-terminal domain"/>
    <property type="match status" value="1"/>
</dbReference>
<keyword evidence="4 6" id="KW-0597">Phosphoprotein</keyword>
<evidence type="ECO:0000259" key="7">
    <source>
        <dbReference type="PROSITE" id="PS50110"/>
    </source>
</evidence>
<dbReference type="Gene3D" id="3.40.50.180">
    <property type="entry name" value="Methylesterase CheB, C-terminal domain"/>
    <property type="match status" value="1"/>
</dbReference>
<evidence type="ECO:0000256" key="6">
    <source>
        <dbReference type="PROSITE-ProRule" id="PRU00169"/>
    </source>
</evidence>
<dbReference type="EC" id="3.1.1.61" evidence="4"/>
<dbReference type="GO" id="GO:0008984">
    <property type="term" value="F:protein-glutamate methylesterase activity"/>
    <property type="evidence" value="ECO:0007669"/>
    <property type="project" value="UniProtKB-UniRule"/>
</dbReference>
<dbReference type="InterPro" id="IPR011006">
    <property type="entry name" value="CheY-like_superfamily"/>
</dbReference>
<dbReference type="Proteomes" id="UP000036923">
    <property type="component" value="Unassembled WGS sequence"/>
</dbReference>
<evidence type="ECO:0000256" key="2">
    <source>
        <dbReference type="ARBA" id="ARBA00024867"/>
    </source>
</evidence>
<dbReference type="OrthoDB" id="9793421at2"/>
<evidence type="ECO:0000256" key="3">
    <source>
        <dbReference type="ARBA" id="ARBA00048267"/>
    </source>
</evidence>
<dbReference type="PANTHER" id="PTHR42872:SF3">
    <property type="entry name" value="PROTEIN-GLUTAMATE METHYLESTERASE_PROTEIN-GLUTAMINE GLUTAMINASE 1"/>
    <property type="match status" value="1"/>
</dbReference>
<comment type="function">
    <text evidence="2">May play the central regulatory role in sporulation. It may be an element of the effector pathway responsible for the activation of sporulation genes in response to nutritional stress. Spo0A may act in concert with spo0H (a sigma factor) to control the expression of some genes that are critical to the sporulation process.</text>
</comment>
<dbReference type="InterPro" id="IPR001789">
    <property type="entry name" value="Sig_transdc_resp-reg_receiver"/>
</dbReference>
<reference evidence="10" key="1">
    <citation type="submission" date="2015-07" db="EMBL/GenBank/DDBJ databases">
        <title>Near-Complete Genome Sequence of the Cellulolytic Bacterium Bacteroides (Pseudobacteroides) cellulosolvens ATCC 35603.</title>
        <authorList>
            <person name="Dassa B."/>
            <person name="Utturkar S.M."/>
            <person name="Klingeman D.M."/>
            <person name="Hurt R.A."/>
            <person name="Keller M."/>
            <person name="Xu J."/>
            <person name="Reddy Y.H.K."/>
            <person name="Borovok I."/>
            <person name="Grinberg I.R."/>
            <person name="Lamed R."/>
            <person name="Zhivin O."/>
            <person name="Bayer E.A."/>
            <person name="Brown S.D."/>
        </authorList>
    </citation>
    <scope>NUCLEOTIDE SEQUENCE [LARGE SCALE GENOMIC DNA]</scope>
    <source>
        <strain evidence="10">DSM 2933</strain>
    </source>
</reference>
<dbReference type="InterPro" id="IPR035909">
    <property type="entry name" value="CheB_C"/>
</dbReference>
<proteinExistence type="inferred from homology"/>
<dbReference type="GO" id="GO:0000156">
    <property type="term" value="F:phosphorelay response regulator activity"/>
    <property type="evidence" value="ECO:0007669"/>
    <property type="project" value="InterPro"/>
</dbReference>
<gene>
    <name evidence="4" type="primary">cheB</name>
    <name evidence="9" type="ORF">Bccel_3634</name>
</gene>
<feature type="modified residue" description="4-aspartylphosphate" evidence="4 6">
    <location>
        <position position="61"/>
    </location>
</feature>
<evidence type="ECO:0000256" key="1">
    <source>
        <dbReference type="ARBA" id="ARBA00022801"/>
    </source>
</evidence>
<dbReference type="SMART" id="SM00448">
    <property type="entry name" value="REC"/>
    <property type="match status" value="1"/>
</dbReference>
<dbReference type="Pfam" id="PF00072">
    <property type="entry name" value="Response_reg"/>
    <property type="match status" value="1"/>
</dbReference>
<keyword evidence="10" id="KW-1185">Reference proteome</keyword>
<dbReference type="InterPro" id="IPR008248">
    <property type="entry name" value="CheB-like"/>
</dbReference>
<dbReference type="InterPro" id="IPR000673">
    <property type="entry name" value="Sig_transdc_resp-reg_Me-estase"/>
</dbReference>
<evidence type="ECO:0000313" key="10">
    <source>
        <dbReference type="Proteomes" id="UP000036923"/>
    </source>
</evidence>
<dbReference type="EMBL" id="LGTC01000001">
    <property type="protein sequence ID" value="KNY28360.1"/>
    <property type="molecule type" value="Genomic_DNA"/>
</dbReference>
<dbReference type="Pfam" id="PF01339">
    <property type="entry name" value="CheB_methylest"/>
    <property type="match status" value="1"/>
</dbReference>
<dbReference type="eggNOG" id="COG2201">
    <property type="taxonomic scope" value="Bacteria"/>
</dbReference>
<dbReference type="CDD" id="cd17541">
    <property type="entry name" value="REC_CheB-like"/>
    <property type="match status" value="1"/>
</dbReference>
<protein>
    <recommendedName>
        <fullName evidence="4">Protein-glutamate methylesterase/protein-glutamine glutaminase</fullName>
        <ecNumber evidence="4">3.1.1.61</ecNumber>
        <ecNumber evidence="4">3.5.1.44</ecNumber>
    </recommendedName>
</protein>
<dbReference type="PANTHER" id="PTHR42872">
    <property type="entry name" value="PROTEIN-GLUTAMATE METHYLESTERASE/PROTEIN-GLUTAMINE GLUTAMINASE"/>
    <property type="match status" value="1"/>
</dbReference>
<comment type="similarity">
    <text evidence="4">Belongs to the CheB family.</text>
</comment>
<comment type="catalytic activity">
    <reaction evidence="4">
        <text>L-glutaminyl-[protein] + H2O = L-glutamyl-[protein] + NH4(+)</text>
        <dbReference type="Rhea" id="RHEA:16441"/>
        <dbReference type="Rhea" id="RHEA-COMP:10207"/>
        <dbReference type="Rhea" id="RHEA-COMP:10208"/>
        <dbReference type="ChEBI" id="CHEBI:15377"/>
        <dbReference type="ChEBI" id="CHEBI:28938"/>
        <dbReference type="ChEBI" id="CHEBI:29973"/>
        <dbReference type="ChEBI" id="CHEBI:30011"/>
        <dbReference type="EC" id="3.5.1.44"/>
    </reaction>
</comment>
<feature type="domain" description="CheB-type methylesterase" evidence="8">
    <location>
        <begin position="174"/>
        <end position="364"/>
    </location>
</feature>
<sequence>MAINSVSAIRVLVVDDSAFMRKVISDILNSDKEITTIDTARNGKEAIEKAINLKPDIITMDVEMPVMDGITCLKELSKVCRIPVIMLSSHTKEGAEATINALEHGAIDFITKPSNIFHINSEDKKSELLEKVKVISRLKNKIAAKEPKEVQQFKSCYEPQIIVKEGHNQSSQIKKIVAIGISTGGPKALRDVIPQLPGDIPAAFLVVQHMPPGFTKSLAERLDSLSSVRVKEAEDNETVKSGVVYIAPGDYHMKIALARDKNIIIKLTKDPPYGAHRPSATVMMESLSETGLANIVGVIMTGMGNDGSEGAKKLKHENNGYIIAQDEKTCIVYGMPKVAVELGIVDEIVPLERITKKITEIVGV</sequence>
<feature type="active site" evidence="4 5">
    <location>
        <position position="182"/>
    </location>
</feature>
<dbReference type="GO" id="GO:0005737">
    <property type="term" value="C:cytoplasm"/>
    <property type="evidence" value="ECO:0007669"/>
    <property type="project" value="UniProtKB-SubCell"/>
</dbReference>
<evidence type="ECO:0000259" key="8">
    <source>
        <dbReference type="PROSITE" id="PS50122"/>
    </source>
</evidence>
<dbReference type="PROSITE" id="PS50122">
    <property type="entry name" value="CHEB"/>
    <property type="match status" value="1"/>
</dbReference>
<evidence type="ECO:0000313" key="9">
    <source>
        <dbReference type="EMBL" id="KNY28360.1"/>
    </source>
</evidence>
<accession>A0A0L6JRP5</accession>
<comment type="domain">
    <text evidence="4">Contains a C-terminal catalytic domain, and an N-terminal region which modulates catalytic activity.</text>
</comment>
<dbReference type="PROSITE" id="PS50110">
    <property type="entry name" value="RESPONSE_REGULATORY"/>
    <property type="match status" value="1"/>
</dbReference>
<comment type="subcellular location">
    <subcellularLocation>
        <location evidence="4">Cytoplasm</location>
    </subcellularLocation>
</comment>
<feature type="active site" evidence="4 5">
    <location>
        <position position="306"/>
    </location>
</feature>
<feature type="active site" evidence="4 5">
    <location>
        <position position="209"/>
    </location>
</feature>
<dbReference type="STRING" id="398512.Bccel_3634"/>
<organism evidence="9 10">
    <name type="scientific">Pseudobacteroides cellulosolvens ATCC 35603 = DSM 2933</name>
    <dbReference type="NCBI Taxonomy" id="398512"/>
    <lineage>
        <taxon>Bacteria</taxon>
        <taxon>Bacillati</taxon>
        <taxon>Bacillota</taxon>
        <taxon>Clostridia</taxon>
        <taxon>Eubacteriales</taxon>
        <taxon>Oscillospiraceae</taxon>
        <taxon>Pseudobacteroides</taxon>
    </lineage>
</organism>
<dbReference type="HAMAP" id="MF_00099">
    <property type="entry name" value="CheB_chemtxs"/>
    <property type="match status" value="1"/>
</dbReference>
<keyword evidence="1 4" id="KW-0378">Hydrolase</keyword>
<dbReference type="Gene3D" id="3.40.50.2300">
    <property type="match status" value="1"/>
</dbReference>
<comment type="catalytic activity">
    <reaction evidence="3 4">
        <text>[protein]-L-glutamate 5-O-methyl ester + H2O = L-glutamyl-[protein] + methanol + H(+)</text>
        <dbReference type="Rhea" id="RHEA:23236"/>
        <dbReference type="Rhea" id="RHEA-COMP:10208"/>
        <dbReference type="Rhea" id="RHEA-COMP:10311"/>
        <dbReference type="ChEBI" id="CHEBI:15377"/>
        <dbReference type="ChEBI" id="CHEBI:15378"/>
        <dbReference type="ChEBI" id="CHEBI:17790"/>
        <dbReference type="ChEBI" id="CHEBI:29973"/>
        <dbReference type="ChEBI" id="CHEBI:82795"/>
        <dbReference type="EC" id="3.1.1.61"/>
    </reaction>
</comment>
<dbReference type="PIRSF" id="PIRSF000876">
    <property type="entry name" value="RR_chemtxs_CheB"/>
    <property type="match status" value="1"/>
</dbReference>
<dbReference type="NCBIfam" id="NF001965">
    <property type="entry name" value="PRK00742.1"/>
    <property type="match status" value="1"/>
</dbReference>
<dbReference type="SUPFAM" id="SSF52172">
    <property type="entry name" value="CheY-like"/>
    <property type="match status" value="1"/>
</dbReference>
<dbReference type="RefSeq" id="WP_036938629.1">
    <property type="nucleotide sequence ID" value="NZ_JQKC01000007.1"/>
</dbReference>
<comment type="PTM">
    <text evidence="4">Phosphorylated by CheA. Phosphorylation of the N-terminal regulatory domain activates the methylesterase activity.</text>
</comment>
<comment type="function">
    <text evidence="4">Involved in chemotaxis. Part of a chemotaxis signal transduction system that modulates chemotaxis in response to various stimuli. Catalyzes the demethylation of specific methylglutamate residues introduced into the chemoreceptors (methyl-accepting chemotaxis proteins or MCP) by CheR. Also mediates the irreversible deamidation of specific glutamine residues to glutamic acid.</text>
</comment>
<feature type="domain" description="Response regulatory" evidence="7">
    <location>
        <begin position="10"/>
        <end position="127"/>
    </location>
</feature>